<dbReference type="InterPro" id="IPR000009">
    <property type="entry name" value="PP2A_PR55"/>
</dbReference>
<keyword evidence="3 5" id="KW-0677">Repeat</keyword>
<accession>A0ABP1GEQ3</accession>
<evidence type="ECO:0000313" key="7">
    <source>
        <dbReference type="EMBL" id="CAL5229770.1"/>
    </source>
</evidence>
<evidence type="ECO:0000256" key="3">
    <source>
        <dbReference type="ARBA" id="ARBA00022737"/>
    </source>
</evidence>
<dbReference type="PANTHER" id="PTHR11871">
    <property type="entry name" value="PROTEIN PHOSPHATASE PP2A REGULATORY SUBUNIT B"/>
    <property type="match status" value="1"/>
</dbReference>
<keyword evidence="8" id="KW-1185">Reference proteome</keyword>
<dbReference type="InterPro" id="IPR001680">
    <property type="entry name" value="WD40_rpt"/>
</dbReference>
<feature type="region of interest" description="Disordered" evidence="6">
    <location>
        <begin position="432"/>
        <end position="490"/>
    </location>
</feature>
<dbReference type="EMBL" id="CAXHTA020000021">
    <property type="protein sequence ID" value="CAL5229770.1"/>
    <property type="molecule type" value="Genomic_DNA"/>
</dbReference>
<name>A0ABP1GEQ3_9CHLO</name>
<protein>
    <recommendedName>
        <fullName evidence="5">Serine/threonine-protein phosphatase 2A 55 kDa regulatory subunit B</fullName>
    </recommendedName>
</protein>
<dbReference type="InterPro" id="IPR015943">
    <property type="entry name" value="WD40/YVTN_repeat-like_dom_sf"/>
</dbReference>
<organism evidence="7 8">
    <name type="scientific">Coccomyxa viridis</name>
    <dbReference type="NCBI Taxonomy" id="1274662"/>
    <lineage>
        <taxon>Eukaryota</taxon>
        <taxon>Viridiplantae</taxon>
        <taxon>Chlorophyta</taxon>
        <taxon>core chlorophytes</taxon>
        <taxon>Trebouxiophyceae</taxon>
        <taxon>Trebouxiophyceae incertae sedis</taxon>
        <taxon>Coccomyxaceae</taxon>
        <taxon>Coccomyxa</taxon>
    </lineage>
</organism>
<sequence>MDAGPGPGSLSTASRNANEPLDWHFLQCFGERTPGEEIQDADIISAIEFDASGQHLATGDRGGRVVLFERVAIQNRLPGVDQRAPQLRPAPCEFRYMTEFQSHEPEFDYLKSFEIEEKINKVRWVNHPSASRLILSTNDKTIKLWKVYEKKVAHLANYNKKDEQPGTPSHPSMNWSIPAGGTASPTRLGPLPDQKTQLSLEHPKLSRPQLRIPTVTSTEIVLAAKQKKKYANAHTYHVNSIALSSDQETFITADDLRINLWNLEHEDQAFNVVDMKPPNMEELTEVITVADFHPIDCHVFAFATSKGAIRLADLRASALADNTCKSFEEPEAPSSQRSFFTELLASMSDLKFSRDGRHMLARDFMGLKLWDVRSESAPVATFPIHEHLKAKLGDLYENDSIFDKFDCCFSGDGTQVATGTYSNCFRVVSRGDGRSGAPGTDQVLEASRDPQRKRLQQTPAKQTPNRFGLSRGSSSAKKPAANGAVGADGQNSLLQQNHDYSAKLLHLAWHPENNLIAAAASNSLYMYAAR</sequence>
<evidence type="ECO:0000256" key="5">
    <source>
        <dbReference type="RuleBase" id="RU331113"/>
    </source>
</evidence>
<comment type="similarity">
    <text evidence="1 5">Belongs to the phosphatase 2A regulatory subunit B family.</text>
</comment>
<dbReference type="Pfam" id="PF00400">
    <property type="entry name" value="WD40"/>
    <property type="match status" value="1"/>
</dbReference>
<feature type="region of interest" description="Disordered" evidence="6">
    <location>
        <begin position="159"/>
        <end position="194"/>
    </location>
</feature>
<comment type="caution">
    <text evidence="7">The sequence shown here is derived from an EMBL/GenBank/DDBJ whole genome shotgun (WGS) entry which is preliminary data.</text>
</comment>
<reference evidence="7 8" key="1">
    <citation type="submission" date="2024-06" db="EMBL/GenBank/DDBJ databases">
        <authorList>
            <person name="Kraege A."/>
            <person name="Thomma B."/>
        </authorList>
    </citation>
    <scope>NUCLEOTIDE SEQUENCE [LARGE SCALE GENOMIC DNA]</scope>
</reference>
<evidence type="ECO:0000256" key="1">
    <source>
        <dbReference type="ARBA" id="ARBA00008259"/>
    </source>
</evidence>
<dbReference type="Proteomes" id="UP001497392">
    <property type="component" value="Unassembled WGS sequence"/>
</dbReference>
<dbReference type="InterPro" id="IPR036322">
    <property type="entry name" value="WD40_repeat_dom_sf"/>
</dbReference>
<evidence type="ECO:0000256" key="2">
    <source>
        <dbReference type="ARBA" id="ARBA00022574"/>
    </source>
</evidence>
<evidence type="ECO:0000256" key="6">
    <source>
        <dbReference type="SAM" id="MobiDB-lite"/>
    </source>
</evidence>
<evidence type="ECO:0000256" key="4">
    <source>
        <dbReference type="ARBA" id="ARBA00034298"/>
    </source>
</evidence>
<feature type="compositionally biased region" description="Polar residues" evidence="6">
    <location>
        <begin position="166"/>
        <end position="175"/>
    </location>
</feature>
<feature type="compositionally biased region" description="Polar residues" evidence="6">
    <location>
        <begin position="456"/>
        <end position="476"/>
    </location>
</feature>
<comment type="function">
    <text evidence="4">The B regulatory subunit may modulate substrate selectivity and catalytic activity, and may also direct the localization of the catalytic enzyme to a particular subcellular compartment.</text>
</comment>
<evidence type="ECO:0000313" key="8">
    <source>
        <dbReference type="Proteomes" id="UP001497392"/>
    </source>
</evidence>
<dbReference type="Gene3D" id="2.130.10.10">
    <property type="entry name" value="YVTN repeat-like/Quinoprotein amine dehydrogenase"/>
    <property type="match status" value="3"/>
</dbReference>
<gene>
    <name evidence="7" type="primary">g13157</name>
    <name evidence="7" type="ORF">VP750_LOCUS11676</name>
</gene>
<proteinExistence type="inferred from homology"/>
<dbReference type="SMART" id="SM00320">
    <property type="entry name" value="WD40"/>
    <property type="match status" value="5"/>
</dbReference>
<dbReference type="PIRSF" id="PIRSF037309">
    <property type="entry name" value="PP2A_PR55"/>
    <property type="match status" value="1"/>
</dbReference>
<keyword evidence="2 5" id="KW-0853">WD repeat</keyword>
<dbReference type="SUPFAM" id="SSF50978">
    <property type="entry name" value="WD40 repeat-like"/>
    <property type="match status" value="1"/>
</dbReference>
<dbReference type="PRINTS" id="PR00600">
    <property type="entry name" value="PP2APR55"/>
</dbReference>